<dbReference type="AlphaFoldDB" id="A0A5B7IQR2"/>
<reference evidence="1 2" key="1">
    <citation type="submission" date="2019-05" db="EMBL/GenBank/DDBJ databases">
        <title>Another draft genome of Portunus trituberculatus and its Hox gene families provides insights of decapod evolution.</title>
        <authorList>
            <person name="Jeong J.-H."/>
            <person name="Song I."/>
            <person name="Kim S."/>
            <person name="Choi T."/>
            <person name="Kim D."/>
            <person name="Ryu S."/>
            <person name="Kim W."/>
        </authorList>
    </citation>
    <scope>NUCLEOTIDE SEQUENCE [LARGE SCALE GENOMIC DNA]</scope>
    <source>
        <tissue evidence="1">Muscle</tissue>
    </source>
</reference>
<gene>
    <name evidence="1" type="ORF">E2C01_077206</name>
</gene>
<name>A0A5B7IQR2_PORTR</name>
<proteinExistence type="predicted"/>
<keyword evidence="2" id="KW-1185">Reference proteome</keyword>
<accession>A0A5B7IQR2</accession>
<evidence type="ECO:0000313" key="2">
    <source>
        <dbReference type="Proteomes" id="UP000324222"/>
    </source>
</evidence>
<dbReference type="Proteomes" id="UP000324222">
    <property type="component" value="Unassembled WGS sequence"/>
</dbReference>
<evidence type="ECO:0000313" key="1">
    <source>
        <dbReference type="EMBL" id="MPC82534.1"/>
    </source>
</evidence>
<organism evidence="1 2">
    <name type="scientific">Portunus trituberculatus</name>
    <name type="common">Swimming crab</name>
    <name type="synonym">Neptunus trituberculatus</name>
    <dbReference type="NCBI Taxonomy" id="210409"/>
    <lineage>
        <taxon>Eukaryota</taxon>
        <taxon>Metazoa</taxon>
        <taxon>Ecdysozoa</taxon>
        <taxon>Arthropoda</taxon>
        <taxon>Crustacea</taxon>
        <taxon>Multicrustacea</taxon>
        <taxon>Malacostraca</taxon>
        <taxon>Eumalacostraca</taxon>
        <taxon>Eucarida</taxon>
        <taxon>Decapoda</taxon>
        <taxon>Pleocyemata</taxon>
        <taxon>Brachyura</taxon>
        <taxon>Eubrachyura</taxon>
        <taxon>Portunoidea</taxon>
        <taxon>Portunidae</taxon>
        <taxon>Portuninae</taxon>
        <taxon>Portunus</taxon>
    </lineage>
</organism>
<comment type="caution">
    <text evidence="1">The sequence shown here is derived from an EMBL/GenBank/DDBJ whole genome shotgun (WGS) entry which is preliminary data.</text>
</comment>
<sequence>MRASKTFRFVSSNTFLLHLHCFKRLYLNLHDIFLMCFYGSRGRVTRLLHY</sequence>
<protein>
    <submittedName>
        <fullName evidence="1">Uncharacterized protein</fullName>
    </submittedName>
</protein>
<dbReference type="EMBL" id="VSRR010060045">
    <property type="protein sequence ID" value="MPC82534.1"/>
    <property type="molecule type" value="Genomic_DNA"/>
</dbReference>